<accession>A0A926UQA9</accession>
<dbReference type="PROSITE" id="PS50110">
    <property type="entry name" value="RESPONSE_REGULATORY"/>
    <property type="match status" value="1"/>
</dbReference>
<dbReference type="PROSITE" id="PS50883">
    <property type="entry name" value="EAL"/>
    <property type="match status" value="1"/>
</dbReference>
<dbReference type="CDD" id="cd01948">
    <property type="entry name" value="EAL"/>
    <property type="match status" value="1"/>
</dbReference>
<dbReference type="InterPro" id="IPR011006">
    <property type="entry name" value="CheY-like_superfamily"/>
</dbReference>
<sequence>MILSKMLGNQGYHILEARCGLDAITIAKSRQPDLILLDILMPDVNGYEVCTTLKNEVATQNIPIVFISAVEEPNEKVEAFSVGGVDFINKPFQLVEVLARVETHLRLSSMQCQLIEQANLLKLQNISLQRELCNISGINPREYERISESFNRNEFKVFYQPIINLQSGLINGFEALIRWQHPQRGLVLPAEFIEIIETTDLIYAVGRWVINTACQQLRIWQSYYPHLENLTISVNVSTKQLLEFNLVNYVRETLNEYNIKPQCLKLEITESTVMGDRDITLQNLYQLKALGLKFCIDDFGTGYSSLRRLTDFPIDILKIDYSFIHNAEWLIVKAIATLAFSLGKEVVLEGIETNEQLELLKSLFPNSLAMVYGQGYLFARPLDAFAASIFLEQAKTIPDLEIA</sequence>
<evidence type="ECO:0000259" key="2">
    <source>
        <dbReference type="PROSITE" id="PS50110"/>
    </source>
</evidence>
<dbReference type="InterPro" id="IPR001633">
    <property type="entry name" value="EAL_dom"/>
</dbReference>
<dbReference type="PANTHER" id="PTHR33121">
    <property type="entry name" value="CYCLIC DI-GMP PHOSPHODIESTERASE PDEF"/>
    <property type="match status" value="1"/>
</dbReference>
<evidence type="ECO:0000313" key="5">
    <source>
        <dbReference type="Proteomes" id="UP000631421"/>
    </source>
</evidence>
<protein>
    <submittedName>
        <fullName evidence="4">EAL domain-containing response regulator</fullName>
    </submittedName>
</protein>
<feature type="domain" description="Response regulatory" evidence="2">
    <location>
        <begin position="1"/>
        <end position="105"/>
    </location>
</feature>
<dbReference type="InterPro" id="IPR001789">
    <property type="entry name" value="Sig_transdc_resp-reg_receiver"/>
</dbReference>
<dbReference type="PANTHER" id="PTHR33121:SF70">
    <property type="entry name" value="SIGNALING PROTEIN YKOW"/>
    <property type="match status" value="1"/>
</dbReference>
<feature type="modified residue" description="4-aspartylphosphate" evidence="1">
    <location>
        <position position="38"/>
    </location>
</feature>
<dbReference type="Proteomes" id="UP000631421">
    <property type="component" value="Unassembled WGS sequence"/>
</dbReference>
<dbReference type="SUPFAM" id="SSF141868">
    <property type="entry name" value="EAL domain-like"/>
    <property type="match status" value="1"/>
</dbReference>
<comment type="caution">
    <text evidence="4">The sequence shown here is derived from an EMBL/GenBank/DDBJ whole genome shotgun (WGS) entry which is preliminary data.</text>
</comment>
<dbReference type="EMBL" id="JACJPY010000007">
    <property type="protein sequence ID" value="MBD2149250.1"/>
    <property type="molecule type" value="Genomic_DNA"/>
</dbReference>
<dbReference type="Pfam" id="PF00563">
    <property type="entry name" value="EAL"/>
    <property type="match status" value="1"/>
</dbReference>
<dbReference type="GO" id="GO:0000160">
    <property type="term" value="P:phosphorelay signal transduction system"/>
    <property type="evidence" value="ECO:0007669"/>
    <property type="project" value="InterPro"/>
</dbReference>
<proteinExistence type="predicted"/>
<dbReference type="GO" id="GO:0071111">
    <property type="term" value="F:cyclic-guanylate-specific phosphodiesterase activity"/>
    <property type="evidence" value="ECO:0007669"/>
    <property type="project" value="InterPro"/>
</dbReference>
<dbReference type="SMART" id="SM00052">
    <property type="entry name" value="EAL"/>
    <property type="match status" value="1"/>
</dbReference>
<dbReference type="SUPFAM" id="SSF52172">
    <property type="entry name" value="CheY-like"/>
    <property type="match status" value="1"/>
</dbReference>
<evidence type="ECO:0000259" key="3">
    <source>
        <dbReference type="PROSITE" id="PS50883"/>
    </source>
</evidence>
<evidence type="ECO:0000313" key="4">
    <source>
        <dbReference type="EMBL" id="MBD2149250.1"/>
    </source>
</evidence>
<name>A0A926UQA9_9CYAN</name>
<gene>
    <name evidence="4" type="ORF">H6F44_03790</name>
</gene>
<dbReference type="AlphaFoldDB" id="A0A926UQA9"/>
<keyword evidence="5" id="KW-1185">Reference proteome</keyword>
<evidence type="ECO:0000256" key="1">
    <source>
        <dbReference type="PROSITE-ProRule" id="PRU00169"/>
    </source>
</evidence>
<dbReference type="InterPro" id="IPR035919">
    <property type="entry name" value="EAL_sf"/>
</dbReference>
<reference evidence="4" key="1">
    <citation type="journal article" date="2015" name="ISME J.">
        <title>Draft Genome Sequence of Streptomyces incarnatus NRRL8089, which Produces the Nucleoside Antibiotic Sinefungin.</title>
        <authorList>
            <person name="Oshima K."/>
            <person name="Hattori M."/>
            <person name="Shimizu H."/>
            <person name="Fukuda K."/>
            <person name="Nemoto M."/>
            <person name="Inagaki K."/>
            <person name="Tamura T."/>
        </authorList>
    </citation>
    <scope>NUCLEOTIDE SEQUENCE</scope>
    <source>
        <strain evidence="4">FACHB-1277</strain>
    </source>
</reference>
<feature type="domain" description="EAL" evidence="3">
    <location>
        <begin position="139"/>
        <end position="395"/>
    </location>
</feature>
<dbReference type="Pfam" id="PF00072">
    <property type="entry name" value="Response_reg"/>
    <property type="match status" value="1"/>
</dbReference>
<dbReference type="SMART" id="SM00448">
    <property type="entry name" value="REC"/>
    <property type="match status" value="1"/>
</dbReference>
<reference evidence="4" key="2">
    <citation type="submission" date="2020-08" db="EMBL/GenBank/DDBJ databases">
        <authorList>
            <person name="Chen M."/>
            <person name="Teng W."/>
            <person name="Zhao L."/>
            <person name="Hu C."/>
            <person name="Zhou Y."/>
            <person name="Han B."/>
            <person name="Song L."/>
            <person name="Shu W."/>
        </authorList>
    </citation>
    <scope>NUCLEOTIDE SEQUENCE</scope>
    <source>
        <strain evidence="4">FACHB-1277</strain>
    </source>
</reference>
<dbReference type="InterPro" id="IPR050706">
    <property type="entry name" value="Cyclic-di-GMP_PDE-like"/>
</dbReference>
<dbReference type="Gene3D" id="3.20.20.450">
    <property type="entry name" value="EAL domain"/>
    <property type="match status" value="1"/>
</dbReference>
<keyword evidence="1" id="KW-0597">Phosphoprotein</keyword>
<organism evidence="4 5">
    <name type="scientific">Pseudanabaena cinerea FACHB-1277</name>
    <dbReference type="NCBI Taxonomy" id="2949581"/>
    <lineage>
        <taxon>Bacteria</taxon>
        <taxon>Bacillati</taxon>
        <taxon>Cyanobacteriota</taxon>
        <taxon>Cyanophyceae</taxon>
        <taxon>Pseudanabaenales</taxon>
        <taxon>Pseudanabaenaceae</taxon>
        <taxon>Pseudanabaena</taxon>
        <taxon>Pseudanabaena cinerea</taxon>
    </lineage>
</organism>
<dbReference type="Gene3D" id="3.40.50.2300">
    <property type="match status" value="1"/>
</dbReference>